<reference evidence="2 3" key="1">
    <citation type="submission" date="2019-03" db="EMBL/GenBank/DDBJ databases">
        <authorList>
            <person name="He R.-H."/>
        </authorList>
    </citation>
    <scope>NUCLEOTIDE SEQUENCE [LARGE SCALE GENOMIC DNA]</scope>
    <source>
        <strain evidence="3">SH 714</strain>
    </source>
</reference>
<dbReference type="AlphaFoldDB" id="A0A4Y8IQ37"/>
<dbReference type="OrthoDB" id="2842789at2"/>
<proteinExistence type="predicted"/>
<keyword evidence="1" id="KW-1133">Transmembrane helix</keyword>
<accession>A0A4Y8IQ37</accession>
<dbReference type="Proteomes" id="UP000297975">
    <property type="component" value="Unassembled WGS sequence"/>
</dbReference>
<keyword evidence="3" id="KW-1185">Reference proteome</keyword>
<evidence type="ECO:0000256" key="1">
    <source>
        <dbReference type="SAM" id="Phobius"/>
    </source>
</evidence>
<evidence type="ECO:0000313" key="2">
    <source>
        <dbReference type="EMBL" id="TFB22786.1"/>
    </source>
</evidence>
<name>A0A4Y8IQ37_9BACI</name>
<dbReference type="EMBL" id="SOPW01000005">
    <property type="protein sequence ID" value="TFB22786.1"/>
    <property type="molecule type" value="Genomic_DNA"/>
</dbReference>
<evidence type="ECO:0000313" key="3">
    <source>
        <dbReference type="Proteomes" id="UP000297975"/>
    </source>
</evidence>
<comment type="caution">
    <text evidence="2">The sequence shown here is derived from an EMBL/GenBank/DDBJ whole genome shotgun (WGS) entry which is preliminary data.</text>
</comment>
<keyword evidence="1" id="KW-0812">Transmembrane</keyword>
<organism evidence="2 3">
    <name type="scientific">Filobacillus milosensis</name>
    <dbReference type="NCBI Taxonomy" id="94137"/>
    <lineage>
        <taxon>Bacteria</taxon>
        <taxon>Bacillati</taxon>
        <taxon>Bacillota</taxon>
        <taxon>Bacilli</taxon>
        <taxon>Bacillales</taxon>
        <taxon>Bacillaceae</taxon>
        <taxon>Filobacillus</taxon>
    </lineage>
</organism>
<feature type="transmembrane region" description="Helical" evidence="1">
    <location>
        <begin position="45"/>
        <end position="62"/>
    </location>
</feature>
<feature type="transmembrane region" description="Helical" evidence="1">
    <location>
        <begin position="6"/>
        <end position="25"/>
    </location>
</feature>
<keyword evidence="1" id="KW-0472">Membrane</keyword>
<protein>
    <submittedName>
        <fullName evidence="2">Uncharacterized protein</fullName>
    </submittedName>
</protein>
<sequence>MTALLTIIPIIVLAIVFTVVIITVAKSKPPAQKPKKMVQRRKSILKGYFIILLVSGVVYGMLQSNWGVIGDEEVNNELEQIDQEFYEAINNQNFNHESVKEVQNWQFKLEGDELMLTNLNQGEGLSFMVYVEKIDDLEGEVVATYYMKGIGEEKIYHPNKPVITWDGTESELMMKQHRKEVKLHVMSKEFPIRQFTGERWFGERQSHTFNVHNQIVYIQVPRGTVVETSDFLYIYEVN</sequence>
<gene>
    <name evidence="2" type="ORF">E3U55_06000</name>
</gene>
<dbReference type="RefSeq" id="WP_134339497.1">
    <property type="nucleotide sequence ID" value="NZ_SOPW01000005.1"/>
</dbReference>